<dbReference type="EMBL" id="NCKW01016884">
    <property type="protein sequence ID" value="POM60374.1"/>
    <property type="molecule type" value="Genomic_DNA"/>
</dbReference>
<feature type="domain" description="SWIM-type" evidence="2">
    <location>
        <begin position="378"/>
        <end position="415"/>
    </location>
</feature>
<dbReference type="OrthoDB" id="116283at2759"/>
<gene>
    <name evidence="3" type="ORF">PHPALM_30779</name>
</gene>
<dbReference type="PROSITE" id="PS50966">
    <property type="entry name" value="ZF_SWIM"/>
    <property type="match status" value="1"/>
</dbReference>
<evidence type="ECO:0000256" key="1">
    <source>
        <dbReference type="PROSITE-ProRule" id="PRU00325"/>
    </source>
</evidence>
<comment type="caution">
    <text evidence="3">The sequence shown here is derived from an EMBL/GenBank/DDBJ whole genome shotgun (WGS) entry which is preliminary data.</text>
</comment>
<dbReference type="AlphaFoldDB" id="A0A2P4X492"/>
<evidence type="ECO:0000259" key="2">
    <source>
        <dbReference type="PROSITE" id="PS50966"/>
    </source>
</evidence>
<proteinExistence type="predicted"/>
<evidence type="ECO:0000313" key="4">
    <source>
        <dbReference type="Proteomes" id="UP000237271"/>
    </source>
</evidence>
<protein>
    <recommendedName>
        <fullName evidence="2">SWIM-type domain-containing protein</fullName>
    </recommendedName>
</protein>
<dbReference type="Proteomes" id="UP000237271">
    <property type="component" value="Unassembled WGS sequence"/>
</dbReference>
<dbReference type="InterPro" id="IPR007527">
    <property type="entry name" value="Znf_SWIM"/>
</dbReference>
<keyword evidence="1" id="KW-0862">Zinc</keyword>
<accession>A0A2P4X492</accession>
<sequence>MDTRDKNSIQRVKDIVHLKEFKTGIDPSTAFVFSNREDGDEFPFVGNGEDEQPLILGITTLKLLRNILVLQQKEPFLLSTWMQLLSSAILAIHQRTERDYYQAIRSFVKQFQKHMKSQLRVDAVMSDAESGQMKALRNIAGFEKSTHLMCFFHVLYNIRKHIRHLPDSLRVVVYRGILDMHYALSEGDLVSIWNCVESEWRSDTRLWSFTNYFYTQWLCSSFWRWQIYHSPGGFATANNPCEVFNASIKRYTLRKAVDTRRLILKLLTIAEDSSMVIECPSTTMRPTPPQDAKKLAKVLVSSERVAVFSTNNEFVVRVCYLGDQDGNGEMNHNITSLDGDRIFDIGQGGGNTFLECLTDIEKKVACSFYRRLSGLFGEHIMLVCQATDGLFECSCPYYNKFLSCAHVICGRMAFGLRMPGVGGLHLKFKDRRVRRNNPRGLKNPARLVLHNVNVGTLYHRRSVL</sequence>
<keyword evidence="4" id="KW-1185">Reference proteome</keyword>
<reference evidence="3 4" key="1">
    <citation type="journal article" date="2017" name="Genome Biol. Evol.">
        <title>Phytophthora megakarya and P. palmivora, closely related causal agents of cacao black pod rot, underwent increases in genome sizes and gene numbers by different mechanisms.</title>
        <authorList>
            <person name="Ali S.S."/>
            <person name="Shao J."/>
            <person name="Lary D.J."/>
            <person name="Kronmiller B."/>
            <person name="Shen D."/>
            <person name="Strem M.D."/>
            <person name="Amoako-Attah I."/>
            <person name="Akrofi A.Y."/>
            <person name="Begoude B.A."/>
            <person name="Ten Hoopen G.M."/>
            <person name="Coulibaly K."/>
            <person name="Kebe B.I."/>
            <person name="Melnick R.L."/>
            <person name="Guiltinan M.J."/>
            <person name="Tyler B.M."/>
            <person name="Meinhardt L.W."/>
            <person name="Bailey B.A."/>
        </authorList>
    </citation>
    <scope>NUCLEOTIDE SEQUENCE [LARGE SCALE GENOMIC DNA]</scope>
    <source>
        <strain evidence="4">sbr112.9</strain>
    </source>
</reference>
<evidence type="ECO:0000313" key="3">
    <source>
        <dbReference type="EMBL" id="POM60374.1"/>
    </source>
</evidence>
<organism evidence="3 4">
    <name type="scientific">Phytophthora palmivora</name>
    <dbReference type="NCBI Taxonomy" id="4796"/>
    <lineage>
        <taxon>Eukaryota</taxon>
        <taxon>Sar</taxon>
        <taxon>Stramenopiles</taxon>
        <taxon>Oomycota</taxon>
        <taxon>Peronosporomycetes</taxon>
        <taxon>Peronosporales</taxon>
        <taxon>Peronosporaceae</taxon>
        <taxon>Phytophthora</taxon>
    </lineage>
</organism>
<keyword evidence="1" id="KW-0479">Metal-binding</keyword>
<dbReference type="GO" id="GO:0008270">
    <property type="term" value="F:zinc ion binding"/>
    <property type="evidence" value="ECO:0007669"/>
    <property type="project" value="UniProtKB-KW"/>
</dbReference>
<name>A0A2P4X492_9STRA</name>
<keyword evidence="1" id="KW-0863">Zinc-finger</keyword>